<dbReference type="KEGG" id="cfu:CFU_1443"/>
<reference evidence="1 2" key="5">
    <citation type="journal article" date="2011" name="ISME J.">
        <title>Dual transcriptional profiling of a bacterial/fungal confrontation: Collimonas fungivorans versus Aspergillus niger.</title>
        <authorList>
            <person name="Mela F."/>
            <person name="Fritsche K."/>
            <person name="de Boer W."/>
            <person name="van Veen J.A."/>
            <person name="de Graaff L.H."/>
            <person name="van den Berg M."/>
            <person name="Leveau J.H."/>
        </authorList>
    </citation>
    <scope>NUCLEOTIDE SEQUENCE [LARGE SCALE GENOMIC DNA]</scope>
    <source>
        <strain evidence="1 2">Ter331</strain>
    </source>
</reference>
<proteinExistence type="predicted"/>
<reference evidence="1 2" key="3">
    <citation type="journal article" date="2008" name="FEMS Microbiol. Ecol.">
        <title>Identification and characterization of genes underlying chitinolysis in Collimonas fungivorans Ter331.</title>
        <authorList>
            <person name="Fritsche K."/>
            <person name="de Boer W."/>
            <person name="Gerards S."/>
            <person name="van den Berg M."/>
            <person name="van Veen J.A."/>
            <person name="Leveau J.H."/>
        </authorList>
    </citation>
    <scope>NUCLEOTIDE SEQUENCE [LARGE SCALE GENOMIC DNA]</scope>
    <source>
        <strain evidence="1 2">Ter331</strain>
    </source>
</reference>
<gene>
    <name evidence="1" type="ordered locus">CFU_1443</name>
</gene>
<dbReference type="Proteomes" id="UP000008392">
    <property type="component" value="Chromosome"/>
</dbReference>
<dbReference type="STRING" id="1005048.CFU_1443"/>
<reference evidence="1 2" key="4">
    <citation type="journal article" date="2010" name="Environ. Microbiol.">
        <title>The bacterial genus Collimonas: mycophagy, weathering and other adaptive solutions to life in oligotrophic soil environments.</title>
        <authorList>
            <person name="Leveau J.H."/>
            <person name="Uroz S."/>
            <person name="de Boer W."/>
        </authorList>
    </citation>
    <scope>NUCLEOTIDE SEQUENCE [LARGE SCALE GENOMIC DNA]</scope>
    <source>
        <strain evidence="1 2">Ter331</strain>
    </source>
</reference>
<reference evidence="2" key="6">
    <citation type="submission" date="2011-05" db="EMBL/GenBank/DDBJ databases">
        <title>Complete sequence of Collimonas fungivorans Ter331.</title>
        <authorList>
            <person name="Leveau J.H."/>
        </authorList>
    </citation>
    <scope>NUCLEOTIDE SEQUENCE [LARGE SCALE GENOMIC DNA]</scope>
    <source>
        <strain evidence="2">Ter331</strain>
    </source>
</reference>
<name>G0AJR0_COLFT</name>
<reference evidence="1 2" key="1">
    <citation type="journal article" date="2004" name="Environ. Microbiol.">
        <title>Phylogeny-function analysis of (meta)genomic libraries: screening for expression of ribosomal RNA genes by large-insert library fluorescent in situ hybridization (LIL-FISH).</title>
        <authorList>
            <person name="Leveau J.H."/>
            <person name="Gerards S."/>
            <person name="de Boer W."/>
            <person name="van Veen J.A."/>
        </authorList>
    </citation>
    <scope>NUCLEOTIDE SEQUENCE [LARGE SCALE GENOMIC DNA]</scope>
    <source>
        <strain evidence="1 2">Ter331</strain>
    </source>
</reference>
<keyword evidence="2" id="KW-1185">Reference proteome</keyword>
<organism evidence="1 2">
    <name type="scientific">Collimonas fungivorans (strain Ter331)</name>
    <dbReference type="NCBI Taxonomy" id="1005048"/>
    <lineage>
        <taxon>Bacteria</taxon>
        <taxon>Pseudomonadati</taxon>
        <taxon>Pseudomonadota</taxon>
        <taxon>Betaproteobacteria</taxon>
        <taxon>Burkholderiales</taxon>
        <taxon>Oxalobacteraceae</taxon>
        <taxon>Collimonas</taxon>
    </lineage>
</organism>
<sequence length="414" mass="45983">MQYWHRRTRRGPNRCYSLRPRFSFTLKNTLGKQQKYFNLLCLCCFCQRLYCGLRSHVRVHELGNHVEHGALYRRADSHAVRHAWLQRAGFAGCGHVVHRLDGAAVELGARDVRADRDRTLVQVEHFLEFRAHDGGGQGQLSFLRIRILDLEHGDRIDVVGVRLGGAWSWCAQEVLAWLLAGSGEFALGPVAHELHAGLAVDDHCSRQVPVAARSVLVDVALDLAQRIEGLDHGRAGQGGRIELDQRLVVEVGAAYAQRNGFKHGRILPRLAALGNGDEAGFLDLVCSVEEFRPGGRHFGAGFFQDFRVDPEPVDAVHIDRRRYVMALVLHGVGNHFRQQRIPFACGSRGIDVRQHAFLAPFLDRRALDLGCCRRAACDDAGFQRGGGVFASAAGNRKVLPGHALGFHDLFQLGD</sequence>
<reference evidence="1 2" key="2">
    <citation type="journal article" date="2006" name="J. Microbiol. Methods">
        <title>Genomic flank-sequencing of plasposon insertion sites for rapid identification of functional genes.</title>
        <authorList>
            <person name="Leveau J.H."/>
            <person name="Gerards S."/>
            <person name="Fritsche K."/>
            <person name="Zondag G."/>
            <person name="van Veen J.A."/>
        </authorList>
    </citation>
    <scope>NUCLEOTIDE SEQUENCE [LARGE SCALE GENOMIC DNA]</scope>
    <source>
        <strain evidence="1 2">Ter331</strain>
    </source>
</reference>
<dbReference type="AlphaFoldDB" id="G0AJR0"/>
<dbReference type="HOGENOM" id="CLU_663442_0_0_4"/>
<evidence type="ECO:0000313" key="2">
    <source>
        <dbReference type="Proteomes" id="UP000008392"/>
    </source>
</evidence>
<dbReference type="EMBL" id="CP002745">
    <property type="protein sequence ID" value="AEK61275.1"/>
    <property type="molecule type" value="Genomic_DNA"/>
</dbReference>
<protein>
    <submittedName>
        <fullName evidence="1">Uncharacterized protein</fullName>
    </submittedName>
</protein>
<evidence type="ECO:0000313" key="1">
    <source>
        <dbReference type="EMBL" id="AEK61275.1"/>
    </source>
</evidence>
<accession>G0AJR0</accession>